<gene>
    <name evidence="1" type="primary">ORF257</name>
</gene>
<dbReference type="RefSeq" id="YP_010131446.1">
    <property type="nucleotide sequence ID" value="NC_056360.1"/>
</dbReference>
<accession>A0A7T3QPN1</accession>
<dbReference type="EMBL" id="MT130511">
    <property type="protein sequence ID" value="QPZ76290.1"/>
    <property type="molecule type" value="Genomic_DNA"/>
</dbReference>
<dbReference type="AlphaFoldDB" id="A0A7T3QPN1"/>
<reference evidence="1" key="2">
    <citation type="submission" date="2020-03" db="EMBL/GenBank/DDBJ databases">
        <authorList>
            <person name="Zhang J.W."/>
            <person name="Zhang S.J."/>
            <person name="Zhang Y."/>
        </authorList>
    </citation>
    <scope>NUCLEOTIDE SEQUENCE</scope>
</reference>
<sequence length="257" mass="29242">MVNQFGEFAFTHLFVWGKHKRKRKAHMAQKGNPISVRLDKNCSSDSKWSRISSLLLLFLRRMLLRGVMTYFGHLLWDWKGAALLLALTDWIEWVLPVIGDLTLSVGGGASSSKRPRFDLNLPPAEELESASTSAPEDPQPLPLSIAEQVIRNRLIRGGGAHVPDAQLLEEVRAIARLKGQIADRMFELDTESPEFWRQHREAIIQDSILTTNQTEYPSRLLLRKLADLSSSNVHTSATYQNMCKIRRKFHKLGTLKF</sequence>
<organism evidence="1">
    <name type="scientific">Bruguiera x rhynchopetala</name>
    <dbReference type="NCBI Taxonomy" id="157701"/>
    <lineage>
        <taxon>Eukaryota</taxon>
        <taxon>Viridiplantae</taxon>
        <taxon>Streptophyta</taxon>
        <taxon>Embryophyta</taxon>
        <taxon>Tracheophyta</taxon>
        <taxon>Spermatophyta</taxon>
        <taxon>Magnoliopsida</taxon>
        <taxon>eudicotyledons</taxon>
        <taxon>Gunneridae</taxon>
        <taxon>Pentapetalae</taxon>
        <taxon>rosids</taxon>
        <taxon>fabids</taxon>
        <taxon>Malpighiales</taxon>
        <taxon>Rhizophoraceae</taxon>
        <taxon>Bruguiera</taxon>
    </lineage>
</organism>
<dbReference type="GeneID" id="65340632"/>
<geneLocation type="mitochondrion" evidence="1"/>
<keyword evidence="1" id="KW-0496">Mitochondrion</keyword>
<evidence type="ECO:0000313" key="1">
    <source>
        <dbReference type="EMBL" id="QPZ76290.1"/>
    </source>
</evidence>
<protein>
    <submittedName>
        <fullName evidence="1">Uncharacterized protein</fullName>
    </submittedName>
</protein>
<proteinExistence type="predicted"/>
<name>A0A7T3QPN1_9ROSI</name>
<reference evidence="1" key="1">
    <citation type="journal article" date="2020" name="Mitochondrial DNA Part B Resour">
        <title>The complete mitochondrial genome of a mangrove plant: Bruguiera sexangula (Lour.) Poir. var. rhynchopetala Ko.</title>
        <authorList>
            <person name="Zhang S."/>
            <person name="Bai H."/>
            <person name="Liu Q."/>
            <person name="Zhang Y."/>
        </authorList>
    </citation>
    <scope>NUCLEOTIDE SEQUENCE</scope>
</reference>